<evidence type="ECO:0000313" key="14">
    <source>
        <dbReference type="EMBL" id="KAK7465182.1"/>
    </source>
</evidence>
<dbReference type="EC" id="5.1.3.15" evidence="5"/>
<dbReference type="Gene3D" id="4.10.400.10">
    <property type="entry name" value="Low-density Lipoprotein Receptor"/>
    <property type="match status" value="1"/>
</dbReference>
<comment type="function">
    <text evidence="10">Mutarotase that catalyzes the interconversion of beta-D-galactose and alpha-D-galactose during galactose metabolism. Beta-D-galactose is metabolized in the liver into glucose 1-phosphate, the primary metabolic fuel, by the action of four enzymes that constitute the Leloir pathway: GALM, GALK1 (galactokinase), GALT (galactose-1-phosphate uridylyltransferase) and GALE (UDP-galactose-4'-epimerase). Involved in the maintenance of the equilibrium between the beta- and alpha-anomers of galactose, therefore ensuring a sufficient supply of the alpha-anomer for GALK1. Also active on D-glucose although shows a preference for galactose over glucose.</text>
</comment>
<dbReference type="PANTHER" id="PTHR11122">
    <property type="entry name" value="APOSPORY-ASSOCIATED PROTEIN C-RELATED"/>
    <property type="match status" value="1"/>
</dbReference>
<evidence type="ECO:0000313" key="15">
    <source>
        <dbReference type="Proteomes" id="UP001519460"/>
    </source>
</evidence>
<dbReference type="CDD" id="cd09020">
    <property type="entry name" value="D-hex-6-P-epi_like"/>
    <property type="match status" value="1"/>
</dbReference>
<dbReference type="Proteomes" id="UP001519460">
    <property type="component" value="Unassembled WGS sequence"/>
</dbReference>
<dbReference type="SMART" id="SM00192">
    <property type="entry name" value="LDLa"/>
    <property type="match status" value="2"/>
</dbReference>
<name>A0ABD0J812_9CAEN</name>
<dbReference type="InterPro" id="IPR025532">
    <property type="entry name" value="G6P_1-epimerase"/>
</dbReference>
<keyword evidence="15" id="KW-1185">Reference proteome</keyword>
<dbReference type="CDD" id="cd00037">
    <property type="entry name" value="CLECT"/>
    <property type="match status" value="1"/>
</dbReference>
<comment type="catalytic activity">
    <reaction evidence="2">
        <text>alpha-D-galactose = beta-D-galactose</text>
        <dbReference type="Rhea" id="RHEA:28675"/>
        <dbReference type="ChEBI" id="CHEBI:27667"/>
        <dbReference type="ChEBI" id="CHEBI:28061"/>
        <dbReference type="EC" id="5.1.3.3"/>
    </reaction>
    <physiologicalReaction direction="right-to-left" evidence="2">
        <dbReference type="Rhea" id="RHEA:28677"/>
    </physiologicalReaction>
</comment>
<evidence type="ECO:0000256" key="9">
    <source>
        <dbReference type="ARBA" id="ARBA00032729"/>
    </source>
</evidence>
<evidence type="ECO:0000256" key="5">
    <source>
        <dbReference type="ARBA" id="ARBA00012083"/>
    </source>
</evidence>
<evidence type="ECO:0000259" key="13">
    <source>
        <dbReference type="SMART" id="SM00034"/>
    </source>
</evidence>
<evidence type="ECO:0000256" key="3">
    <source>
        <dbReference type="ARBA" id="ARBA00004947"/>
    </source>
</evidence>
<evidence type="ECO:0000256" key="8">
    <source>
        <dbReference type="ARBA" id="ARBA00023235"/>
    </source>
</evidence>
<dbReference type="InterPro" id="IPR008183">
    <property type="entry name" value="Aldose_1/G6P_1-epimerase"/>
</dbReference>
<evidence type="ECO:0000256" key="10">
    <source>
        <dbReference type="ARBA" id="ARBA00045743"/>
    </source>
</evidence>
<dbReference type="SUPFAM" id="SSF57424">
    <property type="entry name" value="LDL receptor-like module"/>
    <property type="match status" value="1"/>
</dbReference>
<feature type="domain" description="C-type lectin" evidence="13">
    <location>
        <begin position="327"/>
        <end position="460"/>
    </location>
</feature>
<accession>A0ABD0J812</accession>
<dbReference type="Pfam" id="PF00057">
    <property type="entry name" value="Ldl_recept_a"/>
    <property type="match status" value="1"/>
</dbReference>
<proteinExistence type="inferred from homology"/>
<comment type="pathway">
    <text evidence="3">Carbohydrate metabolism; galactose metabolism.</text>
</comment>
<comment type="caution">
    <text evidence="14">The sequence shown here is derived from an EMBL/GenBank/DDBJ whole genome shotgun (WGS) entry which is preliminary data.</text>
</comment>
<evidence type="ECO:0000256" key="4">
    <source>
        <dbReference type="ARBA" id="ARBA00005866"/>
    </source>
</evidence>
<dbReference type="Pfam" id="PF01263">
    <property type="entry name" value="Aldose_epim"/>
    <property type="match status" value="1"/>
</dbReference>
<dbReference type="CDD" id="cd00112">
    <property type="entry name" value="LDLa"/>
    <property type="match status" value="1"/>
</dbReference>
<keyword evidence="8" id="KW-0413">Isomerase</keyword>
<dbReference type="InterPro" id="IPR001304">
    <property type="entry name" value="C-type_lectin-like"/>
</dbReference>
<feature type="compositionally biased region" description="Basic and acidic residues" evidence="12">
    <location>
        <begin position="64"/>
        <end position="76"/>
    </location>
</feature>
<dbReference type="InterPro" id="IPR036055">
    <property type="entry name" value="LDL_receptor-like_sf"/>
</dbReference>
<dbReference type="Gene3D" id="3.10.100.10">
    <property type="entry name" value="Mannose-Binding Protein A, subunit A"/>
    <property type="match status" value="1"/>
</dbReference>
<organism evidence="14 15">
    <name type="scientific">Batillaria attramentaria</name>
    <dbReference type="NCBI Taxonomy" id="370345"/>
    <lineage>
        <taxon>Eukaryota</taxon>
        <taxon>Metazoa</taxon>
        <taxon>Spiralia</taxon>
        <taxon>Lophotrochozoa</taxon>
        <taxon>Mollusca</taxon>
        <taxon>Gastropoda</taxon>
        <taxon>Caenogastropoda</taxon>
        <taxon>Sorbeoconcha</taxon>
        <taxon>Cerithioidea</taxon>
        <taxon>Batillariidae</taxon>
        <taxon>Batillaria</taxon>
    </lineage>
</organism>
<dbReference type="EMBL" id="JACVVK020000572">
    <property type="protein sequence ID" value="KAK7465182.1"/>
    <property type="molecule type" value="Genomic_DNA"/>
</dbReference>
<dbReference type="AlphaFoldDB" id="A0ABD0J812"/>
<dbReference type="SMART" id="SM00034">
    <property type="entry name" value="CLECT"/>
    <property type="match status" value="1"/>
</dbReference>
<dbReference type="InterPro" id="IPR016187">
    <property type="entry name" value="CTDL_fold"/>
</dbReference>
<protein>
    <recommendedName>
        <fullName evidence="6">Galactose mutarotase</fullName>
        <ecNumber evidence="5">5.1.3.15</ecNumber>
    </recommendedName>
    <alternativeName>
        <fullName evidence="9">Aldose 1-epimerase</fullName>
    </alternativeName>
</protein>
<dbReference type="InterPro" id="IPR016186">
    <property type="entry name" value="C-type_lectin-like/link_sf"/>
</dbReference>
<dbReference type="InterPro" id="IPR002172">
    <property type="entry name" value="LDrepeatLR_classA_rpt"/>
</dbReference>
<feature type="compositionally biased region" description="Polar residues" evidence="12">
    <location>
        <begin position="43"/>
        <end position="60"/>
    </location>
</feature>
<feature type="disulfide bond" evidence="11">
    <location>
        <begin position="469"/>
        <end position="487"/>
    </location>
</feature>
<sequence>MSWRVFPGSTADFTMRDATSIPSVVTGVSENRDGISETHQEEVYTSPTPKNEFPSSTVWNDVQRGGDRSHSPHIHDSTSVQQVPSDVACLESITDSTVNFLIDCSLPLVVKQMNPVTEKLVTVWTDKYGCLGTVVNSLSKKVLTTVWGVDVCLRLSFDIVPRLLQVNFFDNFGWANQPPVNAVKLYYYETLLVEVPDMHVLYTSVSVVDAGIDVPDQPCDFYCTAVVELISYRSRLLSVNGCGYELPLRKRARRPPSVEFRVFTNTKCGNFKMVYAIFPKPRKDEVRLLNCSAVPRVVLDDLFVCDMEVDCEGATDEHNCSYSKSACPGMIESGQKCFSVFRAELANWKTALSACEKHSLSLAMAKTPKEWDALVSSFNISNMFIGLKAVEVSGDLAPAAGAPIVLASAVYKNIWRWADGTIAYNLIPVNQSVSLSSCAMVVSENPVTDCQDGTDEDFCVFGKCSEYKCQSNQCIPKSKSCDGVFDCIDGSDETCQKDHIQTHVQTTSFTPALGTTMSQWIVVFLVIATAAVVGMPAPEPGLEQRFLQPALVFIKNRGNRVSSARNMALQNPSHFPQSDVVVLERGEGTRVVVHLHGATVISWTCSGEEQLFLSSTSVFDNKKAIRGGIPVVFPNFGPWSLGPQHGFARIKRWTVAIPPMKDKNGDVIAAFSLEDDEETRGMWNFKFKLVYTLQLSEKSLVSSFVVHNTDKTDFEFTCLLHTYFRVPDIANTSVQGLKGLTYIDKVNDGKEFREEREVVTLTENYDRVYKDAPKTVVIQTAPTRRLQLSTCNLPDIVVWNPWEDKAKKMADFDDDGWRHMLCVEAGKVVSPVVLKAGDKFDSSQTFTLL</sequence>
<comment type="caution">
    <text evidence="11">Lacks conserved residue(s) required for the propagation of feature annotation.</text>
</comment>
<dbReference type="Gene3D" id="2.70.98.10">
    <property type="match status" value="1"/>
</dbReference>
<feature type="region of interest" description="Disordered" evidence="12">
    <location>
        <begin position="33"/>
        <end position="77"/>
    </location>
</feature>
<dbReference type="GO" id="GO:0047938">
    <property type="term" value="F:glucose-6-phosphate 1-epimerase activity"/>
    <property type="evidence" value="ECO:0007669"/>
    <property type="project" value="UniProtKB-EC"/>
</dbReference>
<evidence type="ECO:0000256" key="7">
    <source>
        <dbReference type="ARBA" id="ARBA00023157"/>
    </source>
</evidence>
<evidence type="ECO:0000256" key="1">
    <source>
        <dbReference type="ARBA" id="ARBA00001096"/>
    </source>
</evidence>
<keyword evidence="7 11" id="KW-1015">Disulfide bond</keyword>
<comment type="similarity">
    <text evidence="4">Belongs to the glucose-6-phosphate 1-epimerase family.</text>
</comment>
<dbReference type="SUPFAM" id="SSF56436">
    <property type="entry name" value="C-type lectin-like"/>
    <property type="match status" value="1"/>
</dbReference>
<gene>
    <name evidence="14" type="ORF">BaRGS_00037645</name>
</gene>
<dbReference type="InterPro" id="IPR014718">
    <property type="entry name" value="GH-type_carb-bd"/>
</dbReference>
<comment type="catalytic activity">
    <reaction evidence="1">
        <text>alpha-D-glucose 6-phosphate = beta-D-glucose 6-phosphate</text>
        <dbReference type="Rhea" id="RHEA:16249"/>
        <dbReference type="ChEBI" id="CHEBI:58225"/>
        <dbReference type="ChEBI" id="CHEBI:58247"/>
        <dbReference type="EC" id="5.1.3.15"/>
    </reaction>
</comment>
<dbReference type="PROSITE" id="PS50068">
    <property type="entry name" value="LDLRA_2"/>
    <property type="match status" value="1"/>
</dbReference>
<dbReference type="SUPFAM" id="SSF74650">
    <property type="entry name" value="Galactose mutarotase-like"/>
    <property type="match status" value="1"/>
</dbReference>
<dbReference type="PANTHER" id="PTHR11122:SF13">
    <property type="entry name" value="GLUCOSE-6-PHOSPHATE 1-EPIMERASE"/>
    <property type="match status" value="1"/>
</dbReference>
<dbReference type="GO" id="GO:0004034">
    <property type="term" value="F:aldose 1-epimerase activity"/>
    <property type="evidence" value="ECO:0007669"/>
    <property type="project" value="UniProtKB-EC"/>
</dbReference>
<dbReference type="PRINTS" id="PR00261">
    <property type="entry name" value="LDLRECEPTOR"/>
</dbReference>
<evidence type="ECO:0000256" key="11">
    <source>
        <dbReference type="PROSITE-ProRule" id="PRU00124"/>
    </source>
</evidence>
<dbReference type="InterPro" id="IPR011013">
    <property type="entry name" value="Gal_mutarotase_sf_dom"/>
</dbReference>
<feature type="compositionally biased region" description="Basic and acidic residues" evidence="12">
    <location>
        <begin position="33"/>
        <end position="42"/>
    </location>
</feature>
<evidence type="ECO:0000256" key="12">
    <source>
        <dbReference type="SAM" id="MobiDB-lite"/>
    </source>
</evidence>
<evidence type="ECO:0000256" key="2">
    <source>
        <dbReference type="ARBA" id="ARBA00001712"/>
    </source>
</evidence>
<reference evidence="14 15" key="1">
    <citation type="journal article" date="2023" name="Sci. Data">
        <title>Genome assembly of the Korean intertidal mud-creeper Batillaria attramentaria.</title>
        <authorList>
            <person name="Patra A.K."/>
            <person name="Ho P.T."/>
            <person name="Jun S."/>
            <person name="Lee S.J."/>
            <person name="Kim Y."/>
            <person name="Won Y.J."/>
        </authorList>
    </citation>
    <scope>NUCLEOTIDE SEQUENCE [LARGE SCALE GENOMIC DNA]</scope>
    <source>
        <strain evidence="14">Wonlab-2016</strain>
    </source>
</reference>
<evidence type="ECO:0000256" key="6">
    <source>
        <dbReference type="ARBA" id="ARBA00021023"/>
    </source>
</evidence>